<gene>
    <name evidence="8" type="ORF">V8G54_019154</name>
</gene>
<feature type="region of interest" description="Disordered" evidence="6">
    <location>
        <begin position="40"/>
        <end position="85"/>
    </location>
</feature>
<evidence type="ECO:0000256" key="2">
    <source>
        <dbReference type="ARBA" id="ARBA00023015"/>
    </source>
</evidence>
<keyword evidence="3" id="KW-0238">DNA-binding</keyword>
<dbReference type="GO" id="GO:0003677">
    <property type="term" value="F:DNA binding"/>
    <property type="evidence" value="ECO:0007669"/>
    <property type="project" value="UniProtKB-KW"/>
</dbReference>
<evidence type="ECO:0000256" key="3">
    <source>
        <dbReference type="ARBA" id="ARBA00023125"/>
    </source>
</evidence>
<dbReference type="Proteomes" id="UP001374535">
    <property type="component" value="Chromosome 6"/>
</dbReference>
<organism evidence="8 9">
    <name type="scientific">Vigna mungo</name>
    <name type="common">Black gram</name>
    <name type="synonym">Phaseolus mungo</name>
    <dbReference type="NCBI Taxonomy" id="3915"/>
    <lineage>
        <taxon>Eukaryota</taxon>
        <taxon>Viridiplantae</taxon>
        <taxon>Streptophyta</taxon>
        <taxon>Embryophyta</taxon>
        <taxon>Tracheophyta</taxon>
        <taxon>Spermatophyta</taxon>
        <taxon>Magnoliopsida</taxon>
        <taxon>eudicotyledons</taxon>
        <taxon>Gunneridae</taxon>
        <taxon>Pentapetalae</taxon>
        <taxon>rosids</taxon>
        <taxon>fabids</taxon>
        <taxon>Fabales</taxon>
        <taxon>Fabaceae</taxon>
        <taxon>Papilionoideae</taxon>
        <taxon>50 kb inversion clade</taxon>
        <taxon>NPAAA clade</taxon>
        <taxon>indigoferoid/millettioid clade</taxon>
        <taxon>Phaseoleae</taxon>
        <taxon>Vigna</taxon>
    </lineage>
</organism>
<accession>A0AAQ3RUN9</accession>
<evidence type="ECO:0000313" key="9">
    <source>
        <dbReference type="Proteomes" id="UP001374535"/>
    </source>
</evidence>
<evidence type="ECO:0000256" key="1">
    <source>
        <dbReference type="ARBA" id="ARBA00004123"/>
    </source>
</evidence>
<dbReference type="AlphaFoldDB" id="A0AAQ3RUN9"/>
<feature type="region of interest" description="Disordered" evidence="6">
    <location>
        <begin position="210"/>
        <end position="233"/>
    </location>
</feature>
<proteinExistence type="predicted"/>
<evidence type="ECO:0000256" key="4">
    <source>
        <dbReference type="ARBA" id="ARBA00023163"/>
    </source>
</evidence>
<evidence type="ECO:0000256" key="5">
    <source>
        <dbReference type="ARBA" id="ARBA00023242"/>
    </source>
</evidence>
<dbReference type="InterPro" id="IPR036955">
    <property type="entry name" value="AP2/ERF_dom_sf"/>
</dbReference>
<dbReference type="InterPro" id="IPR001471">
    <property type="entry name" value="AP2/ERF_dom"/>
</dbReference>
<name>A0AAQ3RUN9_VIGMU</name>
<keyword evidence="9" id="KW-1185">Reference proteome</keyword>
<evidence type="ECO:0000256" key="6">
    <source>
        <dbReference type="SAM" id="MobiDB-lite"/>
    </source>
</evidence>
<protein>
    <recommendedName>
        <fullName evidence="7">AP2/ERF domain-containing protein</fullName>
    </recommendedName>
</protein>
<dbReference type="GO" id="GO:0005634">
    <property type="term" value="C:nucleus"/>
    <property type="evidence" value="ECO:0007669"/>
    <property type="project" value="UniProtKB-SubCell"/>
</dbReference>
<evidence type="ECO:0000259" key="7">
    <source>
        <dbReference type="PROSITE" id="PS51032"/>
    </source>
</evidence>
<evidence type="ECO:0000313" key="8">
    <source>
        <dbReference type="EMBL" id="WVZ05808.1"/>
    </source>
</evidence>
<comment type="subcellular location">
    <subcellularLocation>
        <location evidence="1">Nucleus</location>
    </subcellularLocation>
</comment>
<keyword evidence="2" id="KW-0805">Transcription regulation</keyword>
<dbReference type="SMART" id="SM00380">
    <property type="entry name" value="AP2"/>
    <property type="match status" value="1"/>
</dbReference>
<feature type="compositionally biased region" description="Polar residues" evidence="6">
    <location>
        <begin position="51"/>
        <end position="68"/>
    </location>
</feature>
<sequence>MEMMKHNIIEVSLGKSQISMAEGELQATRCVKRRRREVAAAVSSGDDSHHQQLPKQHGGENSTINTTKRSSKFRGVSRKSSTQEEAARAYDLAAIEYRGINAVTNFDLSTYIKWLKPGGGSTPEAKLETHAVLEGQKVASPSNYSLTEESKSSVIHNSFFSLDSLNSPVGQENFGNKPYQFSSSKSSSPTALGLLLRSSLFRELVEKNSNVSGDEADDGEVTKSEQPQIASDDDLGGIFFDSIGDIPFVCDPNRYNLELQERDLHSIF</sequence>
<dbReference type="Gene3D" id="3.30.730.10">
    <property type="entry name" value="AP2/ERF domain"/>
    <property type="match status" value="1"/>
</dbReference>
<dbReference type="GO" id="GO:0003700">
    <property type="term" value="F:DNA-binding transcription factor activity"/>
    <property type="evidence" value="ECO:0007669"/>
    <property type="project" value="InterPro"/>
</dbReference>
<keyword evidence="5" id="KW-0539">Nucleus</keyword>
<dbReference type="EMBL" id="CP144695">
    <property type="protein sequence ID" value="WVZ05808.1"/>
    <property type="molecule type" value="Genomic_DNA"/>
</dbReference>
<dbReference type="PROSITE" id="PS51032">
    <property type="entry name" value="AP2_ERF"/>
    <property type="match status" value="1"/>
</dbReference>
<keyword evidence="4" id="KW-0804">Transcription</keyword>
<dbReference type="SUPFAM" id="SSF54171">
    <property type="entry name" value="DNA-binding domain"/>
    <property type="match status" value="1"/>
</dbReference>
<dbReference type="PANTHER" id="PTHR32467:SF81">
    <property type="entry name" value="OS06G0145700 PROTEIN"/>
    <property type="match status" value="1"/>
</dbReference>
<dbReference type="InterPro" id="IPR016177">
    <property type="entry name" value="DNA-bd_dom_sf"/>
</dbReference>
<reference evidence="8 9" key="1">
    <citation type="journal article" date="2023" name="Life. Sci Alliance">
        <title>Evolutionary insights into 3D genome organization and epigenetic landscape of Vigna mungo.</title>
        <authorList>
            <person name="Junaid A."/>
            <person name="Singh B."/>
            <person name="Bhatia S."/>
        </authorList>
    </citation>
    <scope>NUCLEOTIDE SEQUENCE [LARGE SCALE GENOMIC DNA]</scope>
    <source>
        <strain evidence="8">Urdbean</strain>
    </source>
</reference>
<dbReference type="PANTHER" id="PTHR32467">
    <property type="entry name" value="AP2-LIKE ETHYLENE-RESPONSIVE TRANSCRIPTION FACTOR"/>
    <property type="match status" value="1"/>
</dbReference>
<feature type="domain" description="AP2/ERF" evidence="7">
    <location>
        <begin position="27"/>
        <end position="107"/>
    </location>
</feature>